<organism evidence="1 2">
    <name type="scientific">Cystoisospora suis</name>
    <dbReference type="NCBI Taxonomy" id="483139"/>
    <lineage>
        <taxon>Eukaryota</taxon>
        <taxon>Sar</taxon>
        <taxon>Alveolata</taxon>
        <taxon>Apicomplexa</taxon>
        <taxon>Conoidasida</taxon>
        <taxon>Coccidia</taxon>
        <taxon>Eucoccidiorida</taxon>
        <taxon>Eimeriorina</taxon>
        <taxon>Sarcocystidae</taxon>
        <taxon>Cystoisospora</taxon>
    </lineage>
</organism>
<evidence type="ECO:0000313" key="1">
    <source>
        <dbReference type="EMBL" id="PHJ21919.1"/>
    </source>
</evidence>
<evidence type="ECO:0000313" key="2">
    <source>
        <dbReference type="Proteomes" id="UP000221165"/>
    </source>
</evidence>
<keyword evidence="2" id="KW-1185">Reference proteome</keyword>
<dbReference type="VEuPathDB" id="ToxoDB:CSUI_004222"/>
<reference evidence="1 2" key="1">
    <citation type="journal article" date="2017" name="Int. J. Parasitol.">
        <title>The genome of the protozoan parasite Cystoisospora suis and a reverse vaccinology approach to identify vaccine candidates.</title>
        <authorList>
            <person name="Palmieri N."/>
            <person name="Shrestha A."/>
            <person name="Ruttkowski B."/>
            <person name="Beck T."/>
            <person name="Vogl C."/>
            <person name="Tomley F."/>
            <person name="Blake D.P."/>
            <person name="Joachim A."/>
        </authorList>
    </citation>
    <scope>NUCLEOTIDE SEQUENCE [LARGE SCALE GENOMIC DNA]</scope>
    <source>
        <strain evidence="1 2">Wien I</strain>
    </source>
</reference>
<accession>A0A2C6KZH4</accession>
<proteinExistence type="predicted"/>
<dbReference type="RefSeq" id="XP_067923598.1">
    <property type="nucleotide sequence ID" value="XM_068064415.1"/>
</dbReference>
<dbReference type="Proteomes" id="UP000221165">
    <property type="component" value="Unassembled WGS sequence"/>
</dbReference>
<comment type="caution">
    <text evidence="1">The sequence shown here is derived from an EMBL/GenBank/DDBJ whole genome shotgun (WGS) entry which is preliminary data.</text>
</comment>
<dbReference type="GeneID" id="94427626"/>
<name>A0A2C6KZH4_9APIC</name>
<dbReference type="AlphaFoldDB" id="A0A2C6KZH4"/>
<protein>
    <submittedName>
        <fullName evidence="1">Uncharacterized protein</fullName>
    </submittedName>
</protein>
<sequence length="63" mass="7034">MRTTGSSGRRGRVQLLSCHLFPKNLLEGRNFAERCVMILVFKFFTATQDTVARVCTAAQSVRG</sequence>
<dbReference type="EMBL" id="MIGC01001942">
    <property type="protein sequence ID" value="PHJ21919.1"/>
    <property type="molecule type" value="Genomic_DNA"/>
</dbReference>
<gene>
    <name evidence="1" type="ORF">CSUI_004222</name>
</gene>